<gene>
    <name evidence="2" type="ORF">AVDCRST_MAG63-3665</name>
</gene>
<sequence length="47" mass="5003">MANHPTSPAPKSRAGAEQADERRQSRPVQGVVSPLDGGSLPLVRQRP</sequence>
<evidence type="ECO:0000256" key="1">
    <source>
        <dbReference type="SAM" id="MobiDB-lite"/>
    </source>
</evidence>
<evidence type="ECO:0000313" key="2">
    <source>
        <dbReference type="EMBL" id="CAA9282369.1"/>
    </source>
</evidence>
<name>A0A6J4JML3_9BACT</name>
<organism evidence="2">
    <name type="scientific">uncultured Armatimonadetes bacterium</name>
    <dbReference type="NCBI Taxonomy" id="157466"/>
    <lineage>
        <taxon>Bacteria</taxon>
        <taxon>Bacillati</taxon>
        <taxon>Armatimonadota</taxon>
        <taxon>environmental samples</taxon>
    </lineage>
</organism>
<proteinExistence type="predicted"/>
<protein>
    <submittedName>
        <fullName evidence="2">Uncharacterized protein</fullName>
    </submittedName>
</protein>
<reference evidence="2" key="1">
    <citation type="submission" date="2020-02" db="EMBL/GenBank/DDBJ databases">
        <authorList>
            <person name="Meier V. D."/>
        </authorList>
    </citation>
    <scope>NUCLEOTIDE SEQUENCE</scope>
    <source>
        <strain evidence="2">AVDCRST_MAG63</strain>
    </source>
</reference>
<dbReference type="EMBL" id="CADCTO010000490">
    <property type="protein sequence ID" value="CAA9282369.1"/>
    <property type="molecule type" value="Genomic_DNA"/>
</dbReference>
<feature type="region of interest" description="Disordered" evidence="1">
    <location>
        <begin position="1"/>
        <end position="47"/>
    </location>
</feature>
<accession>A0A6J4JML3</accession>
<dbReference type="AlphaFoldDB" id="A0A6J4JML3"/>